<evidence type="ECO:0000259" key="1">
    <source>
        <dbReference type="Pfam" id="PF01408"/>
    </source>
</evidence>
<dbReference type="Pfam" id="PF01408">
    <property type="entry name" value="GFO_IDH_MocA"/>
    <property type="match status" value="1"/>
</dbReference>
<dbReference type="PANTHER" id="PTHR43377">
    <property type="entry name" value="BILIVERDIN REDUCTASE A"/>
    <property type="match status" value="1"/>
</dbReference>
<dbReference type="Proteomes" id="UP000248349">
    <property type="component" value="Unassembled WGS sequence"/>
</dbReference>
<feature type="domain" description="Gfo/Idh/MocA-like oxidoreductase C-terminal" evidence="2">
    <location>
        <begin position="135"/>
        <end position="360"/>
    </location>
</feature>
<dbReference type="InterPro" id="IPR051450">
    <property type="entry name" value="Gfo/Idh/MocA_Oxidoreductases"/>
</dbReference>
<evidence type="ECO:0000313" key="3">
    <source>
        <dbReference type="EMBL" id="PYH42856.1"/>
    </source>
</evidence>
<dbReference type="InterPro" id="IPR000683">
    <property type="entry name" value="Gfo/Idh/MocA-like_OxRdtase_N"/>
</dbReference>
<dbReference type="EMBL" id="KZ821248">
    <property type="protein sequence ID" value="PYH42856.1"/>
    <property type="molecule type" value="Genomic_DNA"/>
</dbReference>
<dbReference type="GeneID" id="37071666"/>
<dbReference type="PANTHER" id="PTHR43377:SF1">
    <property type="entry name" value="BILIVERDIN REDUCTASE A"/>
    <property type="match status" value="1"/>
</dbReference>
<keyword evidence="4" id="KW-1185">Reference proteome</keyword>
<dbReference type="InterPro" id="IPR004104">
    <property type="entry name" value="Gfo/Idh/MocA-like_OxRdtase_C"/>
</dbReference>
<dbReference type="GO" id="GO:0000166">
    <property type="term" value="F:nucleotide binding"/>
    <property type="evidence" value="ECO:0007669"/>
    <property type="project" value="InterPro"/>
</dbReference>
<evidence type="ECO:0000259" key="2">
    <source>
        <dbReference type="Pfam" id="PF02894"/>
    </source>
</evidence>
<dbReference type="STRING" id="1450539.A0A318Z6T1"/>
<reference evidence="3 4" key="1">
    <citation type="submission" date="2016-12" db="EMBL/GenBank/DDBJ databases">
        <title>The genomes of Aspergillus section Nigri reveals drivers in fungal speciation.</title>
        <authorList>
            <consortium name="DOE Joint Genome Institute"/>
            <person name="Vesth T.C."/>
            <person name="Nybo J."/>
            <person name="Theobald S."/>
            <person name="Brandl J."/>
            <person name="Frisvad J.C."/>
            <person name="Nielsen K.F."/>
            <person name="Lyhne E.K."/>
            <person name="Kogle M.E."/>
            <person name="Kuo A."/>
            <person name="Riley R."/>
            <person name="Clum A."/>
            <person name="Nolan M."/>
            <person name="Lipzen A."/>
            <person name="Salamov A."/>
            <person name="Henrissat B."/>
            <person name="Wiebenga A."/>
            <person name="De Vries R.P."/>
            <person name="Grigoriev I.V."/>
            <person name="Mortensen U.H."/>
            <person name="Andersen M.R."/>
            <person name="Baker S.E."/>
        </authorList>
    </citation>
    <scope>NUCLEOTIDE SEQUENCE [LARGE SCALE GENOMIC DNA]</scope>
    <source>
        <strain evidence="3 4">JOP 1030-1</strain>
    </source>
</reference>
<protein>
    <submittedName>
        <fullName evidence="3">NAD(P)-binding protein</fullName>
    </submittedName>
</protein>
<gene>
    <name evidence="3" type="ORF">BP01DRAFT_125658</name>
</gene>
<accession>A0A318Z6T1</accession>
<organism evidence="3 4">
    <name type="scientific">Aspergillus saccharolyticus JOP 1030-1</name>
    <dbReference type="NCBI Taxonomy" id="1450539"/>
    <lineage>
        <taxon>Eukaryota</taxon>
        <taxon>Fungi</taxon>
        <taxon>Dikarya</taxon>
        <taxon>Ascomycota</taxon>
        <taxon>Pezizomycotina</taxon>
        <taxon>Eurotiomycetes</taxon>
        <taxon>Eurotiomycetidae</taxon>
        <taxon>Eurotiales</taxon>
        <taxon>Aspergillaceae</taxon>
        <taxon>Aspergillus</taxon>
        <taxon>Aspergillus subgen. Circumdati</taxon>
    </lineage>
</organism>
<dbReference type="InterPro" id="IPR036291">
    <property type="entry name" value="NAD(P)-bd_dom_sf"/>
</dbReference>
<dbReference type="Gene3D" id="3.30.360.10">
    <property type="entry name" value="Dihydrodipicolinate Reductase, domain 2"/>
    <property type="match status" value="1"/>
</dbReference>
<proteinExistence type="predicted"/>
<dbReference type="SUPFAM" id="SSF55347">
    <property type="entry name" value="Glyceraldehyde-3-phosphate dehydrogenase-like, C-terminal domain"/>
    <property type="match status" value="1"/>
</dbReference>
<dbReference type="SUPFAM" id="SSF51735">
    <property type="entry name" value="NAD(P)-binding Rossmann-fold domains"/>
    <property type="match status" value="1"/>
</dbReference>
<sequence length="362" mass="39097">MPFNIIIVGAGLIGPRHAQTVQANPSTHLLALIDPSPSAAQTAATLQTLYFPSLDALLASPSIPRPDAAIVCTPNHTHIPLATTLLSNNIHVLLEKPISDDPSTARALLSTLTPTSPKLLIGHHRRFNPYITATKQLLTTNALGPIIALNGLWTLYKPDTYFAPPGDWRRSTETGGGVLAINLIHDIDLLHYLFGPITRVFAEQTAPTRPSPPHAAEEGAAITLRFASGVVGTFLVCDATPSPWSFEAGTGENPLIPQVQGEGAEGFYRIFGQRGSLSVPDMRRWSYEGRAERSWSEELVVERREVDRTSPTPFALQLAHFVEVIQGKVEPVCTGEEALRALLVVEAIGRALRTGQVVDVEG</sequence>
<dbReference type="Pfam" id="PF02894">
    <property type="entry name" value="GFO_IDH_MocA_C"/>
    <property type="match status" value="1"/>
</dbReference>
<dbReference type="OrthoDB" id="64915at2759"/>
<dbReference type="RefSeq" id="XP_025428838.1">
    <property type="nucleotide sequence ID" value="XM_025570438.1"/>
</dbReference>
<evidence type="ECO:0000313" key="4">
    <source>
        <dbReference type="Proteomes" id="UP000248349"/>
    </source>
</evidence>
<dbReference type="AlphaFoldDB" id="A0A318Z6T1"/>
<name>A0A318Z6T1_9EURO</name>
<dbReference type="Gene3D" id="3.40.50.720">
    <property type="entry name" value="NAD(P)-binding Rossmann-like Domain"/>
    <property type="match status" value="1"/>
</dbReference>
<feature type="domain" description="Gfo/Idh/MocA-like oxidoreductase N-terminal" evidence="1">
    <location>
        <begin position="3"/>
        <end position="119"/>
    </location>
</feature>